<evidence type="ECO:0000256" key="2">
    <source>
        <dbReference type="ARBA" id="ARBA00023125"/>
    </source>
</evidence>
<comment type="caution">
    <text evidence="5">The sequence shown here is derived from an EMBL/GenBank/DDBJ whole genome shotgun (WGS) entry which is preliminary data.</text>
</comment>
<protein>
    <submittedName>
        <fullName evidence="5">AraC family transcriptional regulator</fullName>
    </submittedName>
</protein>
<keyword evidence="2" id="KW-0238">DNA-binding</keyword>
<gene>
    <name evidence="5" type="ORF">HCU74_03990</name>
</gene>
<evidence type="ECO:0000259" key="4">
    <source>
        <dbReference type="PROSITE" id="PS01124"/>
    </source>
</evidence>
<sequence length="355" mass="40076">MVNAAPSTLASSRTALSGYVLAMAHAMSEAGLDYTALMAEVGLDARHLEDFGYRYSQERVTQLWRLAVERSGDANFGLKVARHIRPSSYHVVGQAMLCSETLRSATRRFARFAKLVSDSAVVHFHEGDAQCELSIALVTGGSLPRYQAFDTVLAGFLEYCRWMLHGELQALSVSFSHPRGEKPEEYDALFRCPIHYEQDLNQLVFSNEDMNRSIPGGNEELASLLDELASRYLADRVQGRFSRRVREVLLVKLPNGEPSRADTAQSLAMTERTLARRLTEENTTFYEILRQLREEQAYSYLKHTEMNIEEIALQLGFSDRGTFSRAFKSWTGKRPTEWRSEQEALTGDIAISAQE</sequence>
<evidence type="ECO:0000256" key="3">
    <source>
        <dbReference type="ARBA" id="ARBA00023163"/>
    </source>
</evidence>
<evidence type="ECO:0000313" key="6">
    <source>
        <dbReference type="Proteomes" id="UP000765845"/>
    </source>
</evidence>
<dbReference type="SUPFAM" id="SSF46689">
    <property type="entry name" value="Homeodomain-like"/>
    <property type="match status" value="1"/>
</dbReference>
<reference evidence="5 6" key="1">
    <citation type="submission" date="2020-04" db="EMBL/GenBank/DDBJ databases">
        <authorList>
            <person name="Yoon J."/>
        </authorList>
    </citation>
    <scope>NUCLEOTIDE SEQUENCE [LARGE SCALE GENOMIC DNA]</scope>
    <source>
        <strain evidence="5 6">KMU-166</strain>
    </source>
</reference>
<dbReference type="InterPro" id="IPR020449">
    <property type="entry name" value="Tscrpt_reg_AraC-type_HTH"/>
</dbReference>
<dbReference type="Pfam" id="PF12833">
    <property type="entry name" value="HTH_18"/>
    <property type="match status" value="1"/>
</dbReference>
<dbReference type="SMART" id="SM00342">
    <property type="entry name" value="HTH_ARAC"/>
    <property type="match status" value="1"/>
</dbReference>
<proteinExistence type="predicted"/>
<accession>A0ABX1GBN3</accession>
<dbReference type="PANTHER" id="PTHR47894:SF1">
    <property type="entry name" value="HTH-TYPE TRANSCRIPTIONAL REGULATOR VQSM"/>
    <property type="match status" value="1"/>
</dbReference>
<dbReference type="InterPro" id="IPR009057">
    <property type="entry name" value="Homeodomain-like_sf"/>
</dbReference>
<feature type="domain" description="HTH araC/xylS-type" evidence="4">
    <location>
        <begin position="243"/>
        <end position="341"/>
    </location>
</feature>
<dbReference type="InterPro" id="IPR018060">
    <property type="entry name" value="HTH_AraC"/>
</dbReference>
<dbReference type="InterPro" id="IPR032687">
    <property type="entry name" value="AraC-type_N"/>
</dbReference>
<dbReference type="Gene3D" id="1.10.10.60">
    <property type="entry name" value="Homeodomain-like"/>
    <property type="match status" value="1"/>
</dbReference>
<dbReference type="Pfam" id="PF12625">
    <property type="entry name" value="Arabinose_bd"/>
    <property type="match status" value="1"/>
</dbReference>
<dbReference type="PROSITE" id="PS01124">
    <property type="entry name" value="HTH_ARAC_FAMILY_2"/>
    <property type="match status" value="1"/>
</dbReference>
<evidence type="ECO:0000256" key="1">
    <source>
        <dbReference type="ARBA" id="ARBA00023015"/>
    </source>
</evidence>
<dbReference type="RefSeq" id="WP_168449092.1">
    <property type="nucleotide sequence ID" value="NZ_JAAWWK010000001.1"/>
</dbReference>
<organism evidence="5 6">
    <name type="scientific">Spongiibacter thalassae</name>
    <dbReference type="NCBI Taxonomy" id="2721624"/>
    <lineage>
        <taxon>Bacteria</taxon>
        <taxon>Pseudomonadati</taxon>
        <taxon>Pseudomonadota</taxon>
        <taxon>Gammaproteobacteria</taxon>
        <taxon>Cellvibrionales</taxon>
        <taxon>Spongiibacteraceae</taxon>
        <taxon>Spongiibacter</taxon>
    </lineage>
</organism>
<dbReference type="EMBL" id="JAAWWK010000001">
    <property type="protein sequence ID" value="NKI16579.1"/>
    <property type="molecule type" value="Genomic_DNA"/>
</dbReference>
<evidence type="ECO:0000313" key="5">
    <source>
        <dbReference type="EMBL" id="NKI16579.1"/>
    </source>
</evidence>
<keyword evidence="6" id="KW-1185">Reference proteome</keyword>
<name>A0ABX1GBN3_9GAMM</name>
<dbReference type="PRINTS" id="PR00032">
    <property type="entry name" value="HTHARAC"/>
</dbReference>
<keyword evidence="3" id="KW-0804">Transcription</keyword>
<dbReference type="PANTHER" id="PTHR47894">
    <property type="entry name" value="HTH-TYPE TRANSCRIPTIONAL REGULATOR GADX"/>
    <property type="match status" value="1"/>
</dbReference>
<keyword evidence="1" id="KW-0805">Transcription regulation</keyword>
<dbReference type="Proteomes" id="UP000765845">
    <property type="component" value="Unassembled WGS sequence"/>
</dbReference>